<reference evidence="1 2" key="1">
    <citation type="submission" date="2020-04" db="EMBL/GenBank/DDBJ databases">
        <authorList>
            <person name="De Canck E."/>
        </authorList>
    </citation>
    <scope>NUCLEOTIDE SEQUENCE [LARGE SCALE GENOMIC DNA]</scope>
    <source>
        <strain evidence="1 2">LMG 9964</strain>
    </source>
</reference>
<dbReference type="Gene3D" id="2.40.100.20">
    <property type="match status" value="1"/>
</dbReference>
<dbReference type="RefSeq" id="WP_148281898.1">
    <property type="nucleotide sequence ID" value="NZ_CADILN010000010.1"/>
</dbReference>
<dbReference type="Proteomes" id="UP000494102">
    <property type="component" value="Unassembled WGS sequence"/>
</dbReference>
<accession>A0A6J5KD08</accession>
<proteinExistence type="predicted"/>
<dbReference type="GeneID" id="27801728"/>
<gene>
    <name evidence="1" type="ORF">LMG9964_05546</name>
</gene>
<dbReference type="AlphaFoldDB" id="A0A6J5KD08"/>
<dbReference type="EMBL" id="CADILN010000010">
    <property type="protein sequence ID" value="CAB4051866.1"/>
    <property type="molecule type" value="Genomic_DNA"/>
</dbReference>
<protein>
    <submittedName>
        <fullName evidence="1">Uncharacterized protein</fullName>
    </submittedName>
</protein>
<organism evidence="1 2">
    <name type="scientific">Paraburkholderia phenoliruptrix</name>
    <dbReference type="NCBI Taxonomy" id="252970"/>
    <lineage>
        <taxon>Bacteria</taxon>
        <taxon>Pseudomonadati</taxon>
        <taxon>Pseudomonadota</taxon>
        <taxon>Betaproteobacteria</taxon>
        <taxon>Burkholderiales</taxon>
        <taxon>Burkholderiaceae</taxon>
        <taxon>Paraburkholderia</taxon>
    </lineage>
</organism>
<name>A0A6J5KD08_9BURK</name>
<sequence length="155" mass="17178">MGFALEIKVPGIDKPIRATSISDVPADIEAMIDEMLRAPRRMVTDHTLSTGDYVIARGRPPVNPVRLGSQAFPLGKTELLCRLKPGDILYPGGNDLHLSYGPDNTEPLMARGPVVATVVEEDLEAFFRAGRLIWEAQYRHHKAFTITVSKREAKQ</sequence>
<evidence type="ECO:0000313" key="2">
    <source>
        <dbReference type="Proteomes" id="UP000494102"/>
    </source>
</evidence>
<evidence type="ECO:0000313" key="1">
    <source>
        <dbReference type="EMBL" id="CAB4051866.1"/>
    </source>
</evidence>